<feature type="transmembrane region" description="Helical" evidence="2">
    <location>
        <begin position="18"/>
        <end position="39"/>
    </location>
</feature>
<keyword evidence="2" id="KW-1133">Transmembrane helix</keyword>
<feature type="transmembrane region" description="Helical" evidence="2">
    <location>
        <begin position="59"/>
        <end position="77"/>
    </location>
</feature>
<dbReference type="OrthoDB" id="9803111at2"/>
<evidence type="ECO:0000313" key="4">
    <source>
        <dbReference type="EMBL" id="PXV62811.1"/>
    </source>
</evidence>
<dbReference type="RefSeq" id="WP_110311223.1">
    <property type="nucleotide sequence ID" value="NZ_QICL01000017.1"/>
</dbReference>
<name>A0A2V3PP14_9BACT</name>
<sequence length="635" mass="72138">MIHEIFNAFLKKNFLSRWVILLIDLFIILGVSILSYTIVNQVYHSLSVVLPDFNEFICISVVANLCAFLVFKTYHGIVRYSTFYEIQRIFISLLVSHVIIFLLIHFPLNFSGSITIAYCFISLLFSIIGLLGFRLFIVFAYQSFLFRKNKDKKISVYIYGTSPESVSLQQSISMYRNKYHIKGFISLDKGNTSKRIANYPILCVERDQLDDLKKEGVRAILFPNDEYFKNDKKLLDRLLSLKIKTFVVPQLKDANEPIHERIRSVQIEDLLGRPEIEVSFGIIEKNVKGKTVLVTGAAGSIGSEIVRQLGHFAPKLIVCVDQAETPLNELELELRENFKGLNFVTSIRDVRNKTNIAKVFNEFKPNVVYHAAAYKHVPMMEKDPCEAITTNVQGTKILVDLSIEYSVGMFVMISTDKAVNPTNIMGTSKRIAEIYVQSCAMNPSINKSNTKFVTTRFGNVLGSNGSVIPRFRKQIEGGGPITVTDANITRYFMTIPEACRLVLEASVIGKSGHIYVFDMGEPVKILDLATRMIELAGLVPHRDIKIAFSGLRPGEKLYEELLNDSEITQPTTHEKVMIAKVREYDIEEVAPQIEEIIHKAKNGDKNRMVILMKDLVPEFISKNSEFEHFDKQKVE</sequence>
<keyword evidence="5" id="KW-1185">Reference proteome</keyword>
<feature type="domain" description="Polysaccharide biosynthesis protein CapD-like" evidence="3">
    <location>
        <begin position="292"/>
        <end position="580"/>
    </location>
</feature>
<keyword evidence="2" id="KW-0472">Membrane</keyword>
<accession>A0A2V3PP14</accession>
<dbReference type="EMBL" id="QICL01000017">
    <property type="protein sequence ID" value="PXV62811.1"/>
    <property type="molecule type" value="Genomic_DNA"/>
</dbReference>
<evidence type="ECO:0000256" key="1">
    <source>
        <dbReference type="ARBA" id="ARBA00007430"/>
    </source>
</evidence>
<dbReference type="PANTHER" id="PTHR43318">
    <property type="entry name" value="UDP-N-ACETYLGLUCOSAMINE 4,6-DEHYDRATASE"/>
    <property type="match status" value="1"/>
</dbReference>
<comment type="caution">
    <text evidence="4">The sequence shown here is derived from an EMBL/GenBank/DDBJ whole genome shotgun (WGS) entry which is preliminary data.</text>
</comment>
<evidence type="ECO:0000313" key="5">
    <source>
        <dbReference type="Proteomes" id="UP000247973"/>
    </source>
</evidence>
<dbReference type="SUPFAM" id="SSF51735">
    <property type="entry name" value="NAD(P)-binding Rossmann-fold domains"/>
    <property type="match status" value="1"/>
</dbReference>
<protein>
    <submittedName>
        <fullName evidence="4">FlaA1/EpsC-like NDP-sugar epimerase</fullName>
    </submittedName>
</protein>
<comment type="similarity">
    <text evidence="1">Belongs to the polysaccharide synthase family.</text>
</comment>
<dbReference type="PANTHER" id="PTHR43318:SF1">
    <property type="entry name" value="POLYSACCHARIDE BIOSYNTHESIS PROTEIN EPSC-RELATED"/>
    <property type="match status" value="1"/>
</dbReference>
<dbReference type="Proteomes" id="UP000247973">
    <property type="component" value="Unassembled WGS sequence"/>
</dbReference>
<dbReference type="InterPro" id="IPR036291">
    <property type="entry name" value="NAD(P)-bd_dom_sf"/>
</dbReference>
<feature type="transmembrane region" description="Helical" evidence="2">
    <location>
        <begin position="89"/>
        <end position="108"/>
    </location>
</feature>
<dbReference type="InterPro" id="IPR003869">
    <property type="entry name" value="Polysac_CapD-like"/>
</dbReference>
<evidence type="ECO:0000256" key="2">
    <source>
        <dbReference type="SAM" id="Phobius"/>
    </source>
</evidence>
<proteinExistence type="inferred from homology"/>
<evidence type="ECO:0000259" key="3">
    <source>
        <dbReference type="Pfam" id="PF02719"/>
    </source>
</evidence>
<keyword evidence="2" id="KW-0812">Transmembrane</keyword>
<dbReference type="CDD" id="cd05237">
    <property type="entry name" value="UDP_invert_4-6DH_SDR_e"/>
    <property type="match status" value="1"/>
</dbReference>
<dbReference type="InterPro" id="IPR051203">
    <property type="entry name" value="Polysaccharide_Synthase-Rel"/>
</dbReference>
<dbReference type="Pfam" id="PF02719">
    <property type="entry name" value="Polysacc_synt_2"/>
    <property type="match status" value="1"/>
</dbReference>
<gene>
    <name evidence="4" type="ORF">CLV62_11727</name>
</gene>
<dbReference type="Gene3D" id="3.40.50.720">
    <property type="entry name" value="NAD(P)-binding Rossmann-like Domain"/>
    <property type="match status" value="2"/>
</dbReference>
<reference evidence="4 5" key="1">
    <citation type="submission" date="2018-03" db="EMBL/GenBank/DDBJ databases">
        <title>Genomic Encyclopedia of Archaeal and Bacterial Type Strains, Phase II (KMG-II): from individual species to whole genera.</title>
        <authorList>
            <person name="Goeker M."/>
        </authorList>
    </citation>
    <scope>NUCLEOTIDE SEQUENCE [LARGE SCALE GENOMIC DNA]</scope>
    <source>
        <strain evidence="4 5">DSM 100214</strain>
    </source>
</reference>
<feature type="transmembrane region" description="Helical" evidence="2">
    <location>
        <begin position="114"/>
        <end position="141"/>
    </location>
</feature>
<organism evidence="4 5">
    <name type="scientific">Dysgonomonas alginatilytica</name>
    <dbReference type="NCBI Taxonomy" id="1605892"/>
    <lineage>
        <taxon>Bacteria</taxon>
        <taxon>Pseudomonadati</taxon>
        <taxon>Bacteroidota</taxon>
        <taxon>Bacteroidia</taxon>
        <taxon>Bacteroidales</taxon>
        <taxon>Dysgonomonadaceae</taxon>
        <taxon>Dysgonomonas</taxon>
    </lineage>
</organism>
<dbReference type="AlphaFoldDB" id="A0A2V3PP14"/>